<evidence type="ECO:0000259" key="4">
    <source>
        <dbReference type="Pfam" id="PF19327"/>
    </source>
</evidence>
<feature type="domain" description="ATP adenylyltransferase C-terminal" evidence="3">
    <location>
        <begin position="271"/>
        <end position="400"/>
    </location>
</feature>
<protein>
    <submittedName>
        <fullName evidence="5">Uncharacterized protein</fullName>
    </submittedName>
</protein>
<evidence type="ECO:0000313" key="6">
    <source>
        <dbReference type="Proteomes" id="UP000215305"/>
    </source>
</evidence>
<dbReference type="VEuPathDB" id="FungiDB:CDV56_102964"/>
<dbReference type="RefSeq" id="XP_026616299.1">
    <property type="nucleotide sequence ID" value="XM_026756583.1"/>
</dbReference>
<feature type="signal peptide" evidence="2">
    <location>
        <begin position="1"/>
        <end position="17"/>
    </location>
</feature>
<evidence type="ECO:0000313" key="5">
    <source>
        <dbReference type="EMBL" id="RHZ61126.1"/>
    </source>
</evidence>
<keyword evidence="2" id="KW-0732">Signal</keyword>
<dbReference type="InterPro" id="IPR045759">
    <property type="entry name" value="Ap4A_phos1/2_N"/>
</dbReference>
<feature type="region of interest" description="Disordered" evidence="1">
    <location>
        <begin position="116"/>
        <end position="139"/>
    </location>
</feature>
<accession>A0A397HHU3</accession>
<dbReference type="GO" id="GO:0003877">
    <property type="term" value="F:ATP:ADP adenylyltransferase activity"/>
    <property type="evidence" value="ECO:0007669"/>
    <property type="project" value="InterPro"/>
</dbReference>
<organism evidence="5 6">
    <name type="scientific">Aspergillus thermomutatus</name>
    <name type="common">Neosartorya pseudofischeri</name>
    <dbReference type="NCBI Taxonomy" id="41047"/>
    <lineage>
        <taxon>Eukaryota</taxon>
        <taxon>Fungi</taxon>
        <taxon>Dikarya</taxon>
        <taxon>Ascomycota</taxon>
        <taxon>Pezizomycotina</taxon>
        <taxon>Eurotiomycetes</taxon>
        <taxon>Eurotiomycetidae</taxon>
        <taxon>Eurotiales</taxon>
        <taxon>Aspergillaceae</taxon>
        <taxon>Aspergillus</taxon>
        <taxon>Aspergillus subgen. Fumigati</taxon>
    </lineage>
</organism>
<name>A0A397HHU3_ASPTH</name>
<dbReference type="GO" id="GO:0005524">
    <property type="term" value="F:ATP binding"/>
    <property type="evidence" value="ECO:0007669"/>
    <property type="project" value="InterPro"/>
</dbReference>
<dbReference type="STRING" id="41047.A0A397HHU3"/>
<evidence type="ECO:0000256" key="1">
    <source>
        <dbReference type="SAM" id="MobiDB-lite"/>
    </source>
</evidence>
<feature type="compositionally biased region" description="Basic and acidic residues" evidence="1">
    <location>
        <begin position="124"/>
        <end position="135"/>
    </location>
</feature>
<dbReference type="InterPro" id="IPR043171">
    <property type="entry name" value="Ap4A_phos1/2-like"/>
</dbReference>
<dbReference type="AlphaFoldDB" id="A0A397HHU3"/>
<dbReference type="GO" id="GO:0009117">
    <property type="term" value="P:nucleotide metabolic process"/>
    <property type="evidence" value="ECO:0007669"/>
    <property type="project" value="InterPro"/>
</dbReference>
<feature type="chain" id="PRO_5017271023" evidence="2">
    <location>
        <begin position="18"/>
        <end position="410"/>
    </location>
</feature>
<dbReference type="Gene3D" id="3.30.428.70">
    <property type="match status" value="1"/>
</dbReference>
<dbReference type="Pfam" id="PF09830">
    <property type="entry name" value="ATP_transf"/>
    <property type="match status" value="1"/>
</dbReference>
<dbReference type="Pfam" id="PF19327">
    <property type="entry name" value="Ap4A_phos_N"/>
    <property type="match status" value="1"/>
</dbReference>
<dbReference type="Proteomes" id="UP000215305">
    <property type="component" value="Unassembled WGS sequence"/>
</dbReference>
<proteinExistence type="predicted"/>
<dbReference type="GeneID" id="38124938"/>
<dbReference type="SUPFAM" id="SSF54197">
    <property type="entry name" value="HIT-like"/>
    <property type="match status" value="1"/>
</dbReference>
<dbReference type="InterPro" id="IPR009163">
    <property type="entry name" value="Ap4A_phos1/2"/>
</dbReference>
<dbReference type="PANTHER" id="PTHR38420">
    <property type="entry name" value="AP-4-A PHOSPHORYLASE II"/>
    <property type="match status" value="1"/>
</dbReference>
<evidence type="ECO:0000256" key="2">
    <source>
        <dbReference type="SAM" id="SignalP"/>
    </source>
</evidence>
<feature type="domain" description="Ap4A phosphorylase 1/2 N-terminal" evidence="4">
    <location>
        <begin position="64"/>
        <end position="242"/>
    </location>
</feature>
<gene>
    <name evidence="5" type="ORF">CDV56_102964</name>
</gene>
<comment type="caution">
    <text evidence="5">The sequence shown here is derived from an EMBL/GenBank/DDBJ whole genome shotgun (WGS) entry which is preliminary data.</text>
</comment>
<sequence length="410" mass="44907">MGVEWIALMLLGFPAHASLCSTFSETTQPTIIYLSFSFSVRSGTDSITKRSTQSFDNMQLGLKESLPALVTKRFIAAKEGGHLIFSHTHLSIVNSGGISANPKVSKYQLRYCPALAKKPSAPKPDQDRSGPKPDPFENPSAELLIAQIPQENPTYTLVLNKYPVIPNHFILATKAWKSQTDLLEKEDLDAAYACVKAWRDDQTEKADSGSKRLFAFFNSGDESGASQPHRHLQFLPVEAMSQGDSGSWRPFIDTVSSQSVGPESEYRRLNQIPFAHFALPLPQNPSADTLHAIYLSLYRVALSTARGSLGDHARVTDGPAAISYNLAMTESTMMICPRRSETGRIPVDPSALRDVHEPGVVTLNGTILAGTLMVKAEAEWNEIRRNPETLADILATIGYPQPDSRGLALL</sequence>
<dbReference type="EMBL" id="NKHU02000046">
    <property type="protein sequence ID" value="RHZ61126.1"/>
    <property type="molecule type" value="Genomic_DNA"/>
</dbReference>
<dbReference type="OrthoDB" id="10267950at2759"/>
<dbReference type="PANTHER" id="PTHR38420:SF3">
    <property type="entry name" value="5',5'''-P-1,P-4-TETRAPHOSPHATE PHOSPHORYLASE 2"/>
    <property type="match status" value="1"/>
</dbReference>
<keyword evidence="6" id="KW-1185">Reference proteome</keyword>
<dbReference type="InterPro" id="IPR019200">
    <property type="entry name" value="ATP_adenylylTrfase_C"/>
</dbReference>
<dbReference type="InterPro" id="IPR036265">
    <property type="entry name" value="HIT-like_sf"/>
</dbReference>
<reference evidence="5" key="1">
    <citation type="submission" date="2018-08" db="EMBL/GenBank/DDBJ databases">
        <title>Draft genome sequence of azole-resistant Aspergillus thermomutatus (Neosartorya pseudofischeri) strain HMR AF 39, isolated from a human nasal aspirate.</title>
        <authorList>
            <person name="Parent-Michaud M."/>
            <person name="Dufresne P.J."/>
            <person name="Fournier E."/>
            <person name="Martineau C."/>
            <person name="Moreira S."/>
            <person name="Perkins V."/>
            <person name="De Repentigny L."/>
            <person name="Dufresne S.F."/>
        </authorList>
    </citation>
    <scope>NUCLEOTIDE SEQUENCE [LARGE SCALE GENOMIC DNA]</scope>
    <source>
        <strain evidence="5">HMR AF 39</strain>
    </source>
</reference>
<evidence type="ECO:0000259" key="3">
    <source>
        <dbReference type="Pfam" id="PF09830"/>
    </source>
</evidence>